<name>A0A6N7LQ41_9GAMM</name>
<proteinExistence type="predicted"/>
<feature type="compositionally biased region" description="Acidic residues" evidence="1">
    <location>
        <begin position="343"/>
        <end position="352"/>
    </location>
</feature>
<feature type="compositionally biased region" description="Basic and acidic residues" evidence="1">
    <location>
        <begin position="331"/>
        <end position="340"/>
    </location>
</feature>
<dbReference type="RefSeq" id="WP_153499072.1">
    <property type="nucleotide sequence ID" value="NZ_WIRE01000001.1"/>
</dbReference>
<keyword evidence="2" id="KW-0540">Nuclease</keyword>
<dbReference type="EMBL" id="WIRE01000001">
    <property type="protein sequence ID" value="MQX52359.1"/>
    <property type="molecule type" value="Genomic_DNA"/>
</dbReference>
<organism evidence="2 3">
    <name type="scientific">Alcanivorax sediminis</name>
    <dbReference type="NCBI Taxonomy" id="2663008"/>
    <lineage>
        <taxon>Bacteria</taxon>
        <taxon>Pseudomonadati</taxon>
        <taxon>Pseudomonadota</taxon>
        <taxon>Gammaproteobacteria</taxon>
        <taxon>Oceanospirillales</taxon>
        <taxon>Alcanivoracaceae</taxon>
        <taxon>Alcanivorax</taxon>
    </lineage>
</organism>
<reference evidence="2 3" key="1">
    <citation type="submission" date="2019-10" db="EMBL/GenBank/DDBJ databases">
        <title>Alcanivorax sp.PA15-N-34 draft genome sequence.</title>
        <authorList>
            <person name="Liao X."/>
            <person name="Shao Z."/>
        </authorList>
    </citation>
    <scope>NUCLEOTIDE SEQUENCE [LARGE SCALE GENOMIC DNA]</scope>
    <source>
        <strain evidence="2 3">PA15-N-34</strain>
    </source>
</reference>
<keyword evidence="3" id="KW-1185">Reference proteome</keyword>
<evidence type="ECO:0000256" key="1">
    <source>
        <dbReference type="SAM" id="MobiDB-lite"/>
    </source>
</evidence>
<feature type="region of interest" description="Disordered" evidence="1">
    <location>
        <begin position="331"/>
        <end position="367"/>
    </location>
</feature>
<keyword evidence="2" id="KW-0255">Endonuclease</keyword>
<accession>A0A6N7LQ41</accession>
<gene>
    <name evidence="2" type="ORF">GFN93_03805</name>
</gene>
<evidence type="ECO:0000313" key="3">
    <source>
        <dbReference type="Proteomes" id="UP000469421"/>
    </source>
</evidence>
<dbReference type="AlphaFoldDB" id="A0A6N7LQ41"/>
<comment type="caution">
    <text evidence="2">The sequence shown here is derived from an EMBL/GenBank/DDBJ whole genome shotgun (WGS) entry which is preliminary data.</text>
</comment>
<protein>
    <submittedName>
        <fullName evidence="2">Type II restriction endonuclease subunit M</fullName>
    </submittedName>
</protein>
<keyword evidence="2" id="KW-0378">Hydrolase</keyword>
<dbReference type="GO" id="GO:0004519">
    <property type="term" value="F:endonuclease activity"/>
    <property type="evidence" value="ECO:0007669"/>
    <property type="project" value="UniProtKB-KW"/>
</dbReference>
<evidence type="ECO:0000313" key="2">
    <source>
        <dbReference type="EMBL" id="MQX52359.1"/>
    </source>
</evidence>
<dbReference type="Proteomes" id="UP000469421">
    <property type="component" value="Unassembled WGS sequence"/>
</dbReference>
<sequence length="681" mass="77816">MTWFLRVLEDKDKENSIREIIQVYRTGVDSKKVFQVRPDLLAELPGAPFAYWIPPAIRSAFERFPLFEEARPTGLEKICKPVEEIWPEARIGLQTSDDFRFVRGWWEPLNGDKKWLPFAKGGPYSPFYGDIHLVLNWALGGAEIKNFIDISSGKLMSRPQNTNYFFRPGLTWSLRTKSRLSVRVLPSGCAFSNKGPSVFCENNDPEQLLALLGLCNTAQFYELVEVQLAAADAQLGGAAHSFEVGVIQRTPLPPVPQDDAKELAQLSHRAWSIARRTFSAVETSREFLLPTFLLAKLGLMNVKQDREEEASIRQQIECIGTRLYGFMSGESEYHSDRGASDGELSEGDEDDGDNHIESDVETDPCDGMQSWAVGVAFGRFDWRLATREREVPAQPNPFDPLPIKSPGMLPDSTEPFHAHAGILVDDEGHPHDLAYLLEEVLQRVDAPVHVDTRRWLQREFFPFHLQRYSKSRRKAPIYWPLSTLSGSYTLWLYYPDLTSQTLFTAVNDFIEPKLQQVRGDLDSLRGKGNARSKQEEKRLEVASDLSQELADLRDALLAIAPKYSPNHDDGVQITAAPLWQLFRHKPWQKVLNDTWEKLEQGDYDWAHLAMNYWPERVLRKCHQDRSLAIARDVEVHFWDEVEVPVKRGRKPTGETKFEWRPKDFSEAELIALVKQLAARAE</sequence>